<sequence length="708" mass="79513">MPKAPKSKGKGKGKEAAHDDVSKPYTRTDDAPVRINTERSIPQPSVSHRNNHSPQPPKSIYQPGAEGSSSSRRRKNKKKRSRPIEEGSPAAFPAVHHANGHAEGAMEVNGAHREHSNSSSPNRVVEHVKPDHDAREAIRRRIFEHETNGVDHTQAELLHNHEREVKDLRKKVAKMAKTEEEAKKLADEARGLAGKLHDRIAELEQTIAMQRADMTKTKDEIEMKEKLIHAHGSRNDSLRELLHCGVCMEPLDDPHTLQCGHTACRTCLHEWFRSPNAYPAHDIEQINEDDDLSYRTKTCHMCRSPIFRRPARNILLSHVLESVGLATGTAGVQSASRSELDSMWSKIFPPEPKSWVVRDEADNVGRCPSCGFEVDYGECVQCGATFSMAGSEMSDLSAFDFQDRVDLGNGLLLDPHLAALNGEHGDGDLHERHHRLHDQLHDHMHLRGFLDDEAEDDEDSIAGEDEDDYNRHLFRTLDAAEGLPTDYDSEDTAFSDDVLDDDRNFIATDDDSNSNAMGHAMDSHDEFYYDHRSDLSPPRGWSPEEPLLHGRARSRVRATPPASPSVLTDASYESSFINDGDDVEYVSDDALDLHDESTNLLERSAVEGHVDEPSIEELRRRRAARYGAPFVSDGRHHSPSPRAHAVSTHRLSLSPSPPASRRMGRTRRRRRSPTLSSAHDSSVELLEEEPVRRPRIPRRQRIIDSDSE</sequence>
<evidence type="ECO:0000313" key="6">
    <source>
        <dbReference type="Proteomes" id="UP001233271"/>
    </source>
</evidence>
<feature type="compositionally biased region" description="Basic residues" evidence="3">
    <location>
        <begin position="1"/>
        <end position="11"/>
    </location>
</feature>
<dbReference type="PROSITE" id="PS50089">
    <property type="entry name" value="ZF_RING_2"/>
    <property type="match status" value="1"/>
</dbReference>
<feature type="compositionally biased region" description="Basic residues" evidence="3">
    <location>
        <begin position="662"/>
        <end position="672"/>
    </location>
</feature>
<evidence type="ECO:0000259" key="4">
    <source>
        <dbReference type="PROSITE" id="PS50089"/>
    </source>
</evidence>
<gene>
    <name evidence="5" type="ORF">CcaverHIS019_0306090</name>
</gene>
<proteinExistence type="predicted"/>
<keyword evidence="2" id="KW-0175">Coiled coil</keyword>
<dbReference type="Pfam" id="PF15227">
    <property type="entry name" value="zf-C3HC4_4"/>
    <property type="match status" value="1"/>
</dbReference>
<evidence type="ECO:0000256" key="1">
    <source>
        <dbReference type="PROSITE-ProRule" id="PRU00175"/>
    </source>
</evidence>
<feature type="compositionally biased region" description="Basic and acidic residues" evidence="3">
    <location>
        <begin position="12"/>
        <end position="32"/>
    </location>
</feature>
<dbReference type="KEGG" id="ccac:CcaHIS019_0306090"/>
<feature type="region of interest" description="Disordered" evidence="3">
    <location>
        <begin position="629"/>
        <end position="708"/>
    </location>
</feature>
<feature type="domain" description="RING-type" evidence="4">
    <location>
        <begin position="244"/>
        <end position="303"/>
    </location>
</feature>
<feature type="region of interest" description="Disordered" evidence="3">
    <location>
        <begin position="109"/>
        <end position="130"/>
    </location>
</feature>
<keyword evidence="1" id="KW-0862">Zinc</keyword>
<dbReference type="EMBL" id="AP028214">
    <property type="protein sequence ID" value="BEI90539.1"/>
    <property type="molecule type" value="Genomic_DNA"/>
</dbReference>
<dbReference type="Proteomes" id="UP001233271">
    <property type="component" value="Chromosome 3"/>
</dbReference>
<organism evidence="5 6">
    <name type="scientific">Cutaneotrichosporon cavernicola</name>
    <dbReference type="NCBI Taxonomy" id="279322"/>
    <lineage>
        <taxon>Eukaryota</taxon>
        <taxon>Fungi</taxon>
        <taxon>Dikarya</taxon>
        <taxon>Basidiomycota</taxon>
        <taxon>Agaricomycotina</taxon>
        <taxon>Tremellomycetes</taxon>
        <taxon>Trichosporonales</taxon>
        <taxon>Trichosporonaceae</taxon>
        <taxon>Cutaneotrichosporon</taxon>
    </lineage>
</organism>
<keyword evidence="1" id="KW-0479">Metal-binding</keyword>
<dbReference type="RefSeq" id="XP_060455804.1">
    <property type="nucleotide sequence ID" value="XM_060599074.1"/>
</dbReference>
<evidence type="ECO:0000256" key="3">
    <source>
        <dbReference type="SAM" id="MobiDB-lite"/>
    </source>
</evidence>
<feature type="compositionally biased region" description="Polar residues" evidence="3">
    <location>
        <begin position="38"/>
        <end position="48"/>
    </location>
</feature>
<feature type="region of interest" description="Disordered" evidence="3">
    <location>
        <begin position="1"/>
        <end position="94"/>
    </location>
</feature>
<dbReference type="SMART" id="SM00184">
    <property type="entry name" value="RING"/>
    <property type="match status" value="1"/>
</dbReference>
<keyword evidence="6" id="KW-1185">Reference proteome</keyword>
<dbReference type="GeneID" id="85494409"/>
<dbReference type="AlphaFoldDB" id="A0AA48I6E2"/>
<evidence type="ECO:0000256" key="2">
    <source>
        <dbReference type="SAM" id="Coils"/>
    </source>
</evidence>
<accession>A0AA48I6E2</accession>
<dbReference type="GO" id="GO:0008270">
    <property type="term" value="F:zinc ion binding"/>
    <property type="evidence" value="ECO:0007669"/>
    <property type="project" value="UniProtKB-KW"/>
</dbReference>
<feature type="compositionally biased region" description="Basic residues" evidence="3">
    <location>
        <begin position="71"/>
        <end position="81"/>
    </location>
</feature>
<reference evidence="5" key="1">
    <citation type="journal article" date="2023" name="BMC Genomics">
        <title>Chromosome-level genome assemblies of Cutaneotrichosporon spp. (Trichosporonales, Basidiomycota) reveal imbalanced evolution between nucleotide sequences and chromosome synteny.</title>
        <authorList>
            <person name="Kobayashi Y."/>
            <person name="Kayamori A."/>
            <person name="Aoki K."/>
            <person name="Shiwa Y."/>
            <person name="Matsutani M."/>
            <person name="Fujita N."/>
            <person name="Sugita T."/>
            <person name="Iwasaki W."/>
            <person name="Tanaka N."/>
            <person name="Takashima M."/>
        </authorList>
    </citation>
    <scope>NUCLEOTIDE SEQUENCE</scope>
    <source>
        <strain evidence="5">HIS019</strain>
    </source>
</reference>
<dbReference type="InterPro" id="IPR013083">
    <property type="entry name" value="Znf_RING/FYVE/PHD"/>
</dbReference>
<dbReference type="Gene3D" id="3.30.40.10">
    <property type="entry name" value="Zinc/RING finger domain, C3HC4 (zinc finger)"/>
    <property type="match status" value="1"/>
</dbReference>
<name>A0AA48I6E2_9TREE</name>
<dbReference type="PANTHER" id="PTHR12109">
    <property type="entry name" value="RING FINGER PROTEIN 141-RELATED"/>
    <property type="match status" value="1"/>
</dbReference>
<keyword evidence="1" id="KW-0863">Zinc-finger</keyword>
<dbReference type="InterPro" id="IPR001841">
    <property type="entry name" value="Znf_RING"/>
</dbReference>
<dbReference type="SUPFAM" id="SSF57850">
    <property type="entry name" value="RING/U-box"/>
    <property type="match status" value="1"/>
</dbReference>
<feature type="coiled-coil region" evidence="2">
    <location>
        <begin position="158"/>
        <end position="220"/>
    </location>
</feature>
<protein>
    <recommendedName>
        <fullName evidence="4">RING-type domain-containing protein</fullName>
    </recommendedName>
</protein>
<evidence type="ECO:0000313" key="5">
    <source>
        <dbReference type="EMBL" id="BEI90539.1"/>
    </source>
</evidence>
<dbReference type="InterPro" id="IPR047126">
    <property type="entry name" value="RNF141-like"/>
</dbReference>